<dbReference type="InterPro" id="IPR000792">
    <property type="entry name" value="Tscrpt_reg_LuxR_C"/>
</dbReference>
<comment type="caution">
    <text evidence="8">The sequence shown here is derived from an EMBL/GenBank/DDBJ whole genome shotgun (WGS) entry which is preliminary data.</text>
</comment>
<evidence type="ECO:0000313" key="8">
    <source>
        <dbReference type="EMBL" id="MDN4166208.1"/>
    </source>
</evidence>
<keyword evidence="3" id="KW-0238">DNA-binding</keyword>
<dbReference type="Pfam" id="PF00072">
    <property type="entry name" value="Response_reg"/>
    <property type="match status" value="1"/>
</dbReference>
<feature type="domain" description="HTH luxR-type" evidence="6">
    <location>
        <begin position="151"/>
        <end position="216"/>
    </location>
</feature>
<dbReference type="SMART" id="SM00448">
    <property type="entry name" value="REC"/>
    <property type="match status" value="1"/>
</dbReference>
<dbReference type="Gene3D" id="3.40.50.2300">
    <property type="match status" value="1"/>
</dbReference>
<organism evidence="8 9">
    <name type="scientific">Shiella aurantiaca</name>
    <dbReference type="NCBI Taxonomy" id="3058365"/>
    <lineage>
        <taxon>Bacteria</taxon>
        <taxon>Pseudomonadati</taxon>
        <taxon>Bacteroidota</taxon>
        <taxon>Cytophagia</taxon>
        <taxon>Cytophagales</taxon>
        <taxon>Shiellaceae</taxon>
        <taxon>Shiella</taxon>
    </lineage>
</organism>
<dbReference type="CDD" id="cd17535">
    <property type="entry name" value="REC_NarL-like"/>
    <property type="match status" value="1"/>
</dbReference>
<name>A0ABT8F739_9BACT</name>
<dbReference type="Gene3D" id="1.10.10.10">
    <property type="entry name" value="Winged helix-like DNA-binding domain superfamily/Winged helix DNA-binding domain"/>
    <property type="match status" value="1"/>
</dbReference>
<dbReference type="InterPro" id="IPR036388">
    <property type="entry name" value="WH-like_DNA-bd_sf"/>
</dbReference>
<dbReference type="EMBL" id="JAUHJS010000006">
    <property type="protein sequence ID" value="MDN4166208.1"/>
    <property type="molecule type" value="Genomic_DNA"/>
</dbReference>
<dbReference type="InterPro" id="IPR016032">
    <property type="entry name" value="Sig_transdc_resp-reg_C-effctor"/>
</dbReference>
<keyword evidence="1 5" id="KW-0597">Phosphoprotein</keyword>
<accession>A0ABT8F739</accession>
<dbReference type="SMART" id="SM00421">
    <property type="entry name" value="HTH_LUXR"/>
    <property type="match status" value="1"/>
</dbReference>
<dbReference type="PROSITE" id="PS50110">
    <property type="entry name" value="RESPONSE_REGULATORY"/>
    <property type="match status" value="1"/>
</dbReference>
<keyword evidence="9" id="KW-1185">Reference proteome</keyword>
<dbReference type="PRINTS" id="PR00038">
    <property type="entry name" value="HTHLUXR"/>
</dbReference>
<evidence type="ECO:0000256" key="4">
    <source>
        <dbReference type="ARBA" id="ARBA00023163"/>
    </source>
</evidence>
<keyword evidence="2" id="KW-0805">Transcription regulation</keyword>
<dbReference type="InterPro" id="IPR001789">
    <property type="entry name" value="Sig_transdc_resp-reg_receiver"/>
</dbReference>
<dbReference type="Pfam" id="PF00196">
    <property type="entry name" value="GerE"/>
    <property type="match status" value="1"/>
</dbReference>
<dbReference type="PANTHER" id="PTHR43214">
    <property type="entry name" value="TWO-COMPONENT RESPONSE REGULATOR"/>
    <property type="match status" value="1"/>
</dbReference>
<gene>
    <name evidence="8" type="ORF">QWY31_11895</name>
</gene>
<dbReference type="InterPro" id="IPR011006">
    <property type="entry name" value="CheY-like_superfamily"/>
</dbReference>
<evidence type="ECO:0000256" key="3">
    <source>
        <dbReference type="ARBA" id="ARBA00023125"/>
    </source>
</evidence>
<keyword evidence="4" id="KW-0804">Transcription</keyword>
<proteinExistence type="predicted"/>
<evidence type="ECO:0000313" key="9">
    <source>
        <dbReference type="Proteomes" id="UP001168552"/>
    </source>
</evidence>
<dbReference type="PANTHER" id="PTHR43214:SF41">
    <property type="entry name" value="NITRATE_NITRITE RESPONSE REGULATOR PROTEIN NARP"/>
    <property type="match status" value="1"/>
</dbReference>
<evidence type="ECO:0000256" key="1">
    <source>
        <dbReference type="ARBA" id="ARBA00022553"/>
    </source>
</evidence>
<dbReference type="PROSITE" id="PS50043">
    <property type="entry name" value="HTH_LUXR_2"/>
    <property type="match status" value="1"/>
</dbReference>
<dbReference type="SUPFAM" id="SSF46894">
    <property type="entry name" value="C-terminal effector domain of the bipartite response regulators"/>
    <property type="match status" value="1"/>
</dbReference>
<dbReference type="InterPro" id="IPR039420">
    <property type="entry name" value="WalR-like"/>
</dbReference>
<reference evidence="8" key="1">
    <citation type="submission" date="2023-06" db="EMBL/GenBank/DDBJ databases">
        <title>Cytophagales bacterium Strain LB-30, isolated from soil.</title>
        <authorList>
            <person name="Liu B."/>
        </authorList>
    </citation>
    <scope>NUCLEOTIDE SEQUENCE</scope>
    <source>
        <strain evidence="8">LB-30</strain>
    </source>
</reference>
<protein>
    <submittedName>
        <fullName evidence="8">Response regulator transcription factor</fullName>
    </submittedName>
</protein>
<dbReference type="SUPFAM" id="SSF52172">
    <property type="entry name" value="CheY-like"/>
    <property type="match status" value="1"/>
</dbReference>
<dbReference type="Proteomes" id="UP001168552">
    <property type="component" value="Unassembled WGS sequence"/>
</dbReference>
<dbReference type="RefSeq" id="WP_320004744.1">
    <property type="nucleotide sequence ID" value="NZ_JAUHJS010000006.1"/>
</dbReference>
<dbReference type="InterPro" id="IPR058245">
    <property type="entry name" value="NreC/VraR/RcsB-like_REC"/>
</dbReference>
<evidence type="ECO:0000259" key="6">
    <source>
        <dbReference type="PROSITE" id="PS50043"/>
    </source>
</evidence>
<feature type="domain" description="Response regulatory" evidence="7">
    <location>
        <begin position="14"/>
        <end position="130"/>
    </location>
</feature>
<evidence type="ECO:0000256" key="5">
    <source>
        <dbReference type="PROSITE-ProRule" id="PRU00169"/>
    </source>
</evidence>
<evidence type="ECO:0000259" key="7">
    <source>
        <dbReference type="PROSITE" id="PS50110"/>
    </source>
</evidence>
<feature type="modified residue" description="4-aspartylphosphate" evidence="5">
    <location>
        <position position="65"/>
    </location>
</feature>
<sequence length="220" mass="24560">MPSESVKTSTHRVLIYLADDHNIVAEGLAALLNGLEGVEKVQLFKNGQELYNQCREKMPDIVFLDLEMPVWDGRKTLIELKRDFSSVSCFILSMLNEKYLIEDCIAKGASGFLNKDCSLQELAEAINLPKGEIYYSKEVLKVLSGIKASSGFALAEPLSEREKEILQLLCEGLAPKEIGEKLFLSPRTVETHKTNIMQKFNVNTVGKLISIAIKNKLVIV</sequence>
<evidence type="ECO:0000256" key="2">
    <source>
        <dbReference type="ARBA" id="ARBA00023015"/>
    </source>
</evidence>
<dbReference type="CDD" id="cd06170">
    <property type="entry name" value="LuxR_C_like"/>
    <property type="match status" value="1"/>
</dbReference>